<evidence type="ECO:0000313" key="2">
    <source>
        <dbReference type="Proteomes" id="UP001152888"/>
    </source>
</evidence>
<dbReference type="EMBL" id="CAKOFQ010007060">
    <property type="protein sequence ID" value="CAH1989321.1"/>
    <property type="molecule type" value="Genomic_DNA"/>
</dbReference>
<comment type="caution">
    <text evidence="1">The sequence shown here is derived from an EMBL/GenBank/DDBJ whole genome shotgun (WGS) entry which is preliminary data.</text>
</comment>
<gene>
    <name evidence="1" type="ORF">ACAOBT_LOCUS18961</name>
</gene>
<sequence length="60" mass="7346">MVLHHGKWKKTNLVFNKQKNECYEKLAWPQNWPTTKRQNNQNLKTSGYLFLELLHLMKKF</sequence>
<organism evidence="1 2">
    <name type="scientific">Acanthoscelides obtectus</name>
    <name type="common">Bean weevil</name>
    <name type="synonym">Bruchus obtectus</name>
    <dbReference type="NCBI Taxonomy" id="200917"/>
    <lineage>
        <taxon>Eukaryota</taxon>
        <taxon>Metazoa</taxon>
        <taxon>Ecdysozoa</taxon>
        <taxon>Arthropoda</taxon>
        <taxon>Hexapoda</taxon>
        <taxon>Insecta</taxon>
        <taxon>Pterygota</taxon>
        <taxon>Neoptera</taxon>
        <taxon>Endopterygota</taxon>
        <taxon>Coleoptera</taxon>
        <taxon>Polyphaga</taxon>
        <taxon>Cucujiformia</taxon>
        <taxon>Chrysomeloidea</taxon>
        <taxon>Chrysomelidae</taxon>
        <taxon>Bruchinae</taxon>
        <taxon>Bruchini</taxon>
        <taxon>Acanthoscelides</taxon>
    </lineage>
</organism>
<evidence type="ECO:0000313" key="1">
    <source>
        <dbReference type="EMBL" id="CAH1989321.1"/>
    </source>
</evidence>
<dbReference type="OrthoDB" id="3066195at2759"/>
<name>A0A9P0L2E4_ACAOB</name>
<reference evidence="1" key="1">
    <citation type="submission" date="2022-03" db="EMBL/GenBank/DDBJ databases">
        <authorList>
            <person name="Sayadi A."/>
        </authorList>
    </citation>
    <scope>NUCLEOTIDE SEQUENCE</scope>
</reference>
<dbReference type="AlphaFoldDB" id="A0A9P0L2E4"/>
<proteinExistence type="predicted"/>
<accession>A0A9P0L2E4</accession>
<keyword evidence="2" id="KW-1185">Reference proteome</keyword>
<protein>
    <submittedName>
        <fullName evidence="1">Uncharacterized protein</fullName>
    </submittedName>
</protein>
<dbReference type="Proteomes" id="UP001152888">
    <property type="component" value="Unassembled WGS sequence"/>
</dbReference>